<proteinExistence type="predicted"/>
<accession>A0A5J4SGR0</accession>
<sequence>MLLLQVDLKLQSLEYLEVNYQSLQKDFKISIMKDQVLVYPRIIAVFHGMFVNNVMIVNNVRFVSGENQTIKQLKTTIMKIIKKTMKVKSIIKQIIKKVITVVVEVIIYKLKQEKSVIITTDQVIIKQYSSDIWIMIMSQNWVELEEEEELEYVVVVISDKYADLETKEVSSLFLSSQT</sequence>
<organism evidence="1 2">
    <name type="scientific">Streblomastix strix</name>
    <dbReference type="NCBI Taxonomy" id="222440"/>
    <lineage>
        <taxon>Eukaryota</taxon>
        <taxon>Metamonada</taxon>
        <taxon>Preaxostyla</taxon>
        <taxon>Oxymonadida</taxon>
        <taxon>Streblomastigidae</taxon>
        <taxon>Streblomastix</taxon>
    </lineage>
</organism>
<reference evidence="1 2" key="1">
    <citation type="submission" date="2019-03" db="EMBL/GenBank/DDBJ databases">
        <title>Single cell metagenomics reveals metabolic interactions within the superorganism composed of flagellate Streblomastix strix and complex community of Bacteroidetes bacteria on its surface.</title>
        <authorList>
            <person name="Treitli S.C."/>
            <person name="Kolisko M."/>
            <person name="Husnik F."/>
            <person name="Keeling P."/>
            <person name="Hampl V."/>
        </authorList>
    </citation>
    <scope>NUCLEOTIDE SEQUENCE [LARGE SCALE GENOMIC DNA]</scope>
    <source>
        <strain evidence="1">ST1C</strain>
    </source>
</reference>
<protein>
    <submittedName>
        <fullName evidence="1">Uncharacterized protein</fullName>
    </submittedName>
</protein>
<dbReference type="EMBL" id="SNRW01040381">
    <property type="protein sequence ID" value="KAA6344420.1"/>
    <property type="molecule type" value="Genomic_DNA"/>
</dbReference>
<comment type="caution">
    <text evidence="1">The sequence shown here is derived from an EMBL/GenBank/DDBJ whole genome shotgun (WGS) entry which is preliminary data.</text>
</comment>
<evidence type="ECO:0000313" key="2">
    <source>
        <dbReference type="Proteomes" id="UP000324800"/>
    </source>
</evidence>
<gene>
    <name evidence="1" type="ORF">EZS28_052242</name>
</gene>
<dbReference type="AlphaFoldDB" id="A0A5J4SGR0"/>
<evidence type="ECO:0000313" key="1">
    <source>
        <dbReference type="EMBL" id="KAA6344420.1"/>
    </source>
</evidence>
<name>A0A5J4SGR0_9EUKA</name>
<dbReference type="Proteomes" id="UP000324800">
    <property type="component" value="Unassembled WGS sequence"/>
</dbReference>